<organism evidence="1 2">
    <name type="scientific">Tritrichomonas foetus</name>
    <dbReference type="NCBI Taxonomy" id="1144522"/>
    <lineage>
        <taxon>Eukaryota</taxon>
        <taxon>Metamonada</taxon>
        <taxon>Parabasalia</taxon>
        <taxon>Tritrichomonadida</taxon>
        <taxon>Tritrichomonadidae</taxon>
        <taxon>Tritrichomonas</taxon>
    </lineage>
</organism>
<dbReference type="GeneID" id="94834963"/>
<dbReference type="Gene3D" id="3.40.50.1000">
    <property type="entry name" value="HAD superfamily/HAD-like"/>
    <property type="match status" value="1"/>
</dbReference>
<dbReference type="VEuPathDB" id="TrichDB:TRFO_18562"/>
<evidence type="ECO:0000313" key="1">
    <source>
        <dbReference type="EMBL" id="OHT11869.1"/>
    </source>
</evidence>
<name>A0A1J4KQX2_9EUKA</name>
<dbReference type="PRINTS" id="PR00413">
    <property type="entry name" value="HADHALOGNASE"/>
</dbReference>
<reference evidence="1" key="1">
    <citation type="submission" date="2016-10" db="EMBL/GenBank/DDBJ databases">
        <authorList>
            <person name="Benchimol M."/>
            <person name="Almeida L.G."/>
            <person name="Vasconcelos A.T."/>
            <person name="Perreira-Neves A."/>
            <person name="Rosa I.A."/>
            <person name="Tasca T."/>
            <person name="Bogo M.R."/>
            <person name="de Souza W."/>
        </authorList>
    </citation>
    <scope>NUCLEOTIDE SEQUENCE [LARGE SCALE GENOMIC DNA]</scope>
    <source>
        <strain evidence="1">K</strain>
    </source>
</reference>
<dbReference type="InterPro" id="IPR023198">
    <property type="entry name" value="PGP-like_dom2"/>
</dbReference>
<dbReference type="OrthoDB" id="40579at2759"/>
<dbReference type="PANTHER" id="PTHR18901:SF38">
    <property type="entry name" value="PSEUDOURIDINE-5'-PHOSPHATASE"/>
    <property type="match status" value="1"/>
</dbReference>
<gene>
    <name evidence="1" type="ORF">TRFO_18562</name>
</gene>
<dbReference type="Gene3D" id="1.10.150.240">
    <property type="entry name" value="Putative phosphatase, domain 2"/>
    <property type="match status" value="1"/>
</dbReference>
<dbReference type="SFLD" id="SFLDS00003">
    <property type="entry name" value="Haloacid_Dehalogenase"/>
    <property type="match status" value="1"/>
</dbReference>
<dbReference type="PANTHER" id="PTHR18901">
    <property type="entry name" value="2-DEOXYGLUCOSE-6-PHOSPHATE PHOSPHATASE 2"/>
    <property type="match status" value="1"/>
</dbReference>
<accession>A0A1J4KQX2</accession>
<sequence length="225" mass="25130">MSLVYNEPIRAVIFDNDGTLMNTEWVYSVAHKECTGSELTWDLKIHLMGKTPIEACRITCEALNLTESPESLCERRTKMVEEYWPTIPMMPGAESLIDELHKRNIRMAIATASNHKGFDQKSSGHRDVIAKMDHVICGDDVKNGKPEPDLFLAALGKWDGIDAKNALVFEDSPLGIAAANRAGMPAVFVPDPHMDAEAALKEYDAHPVLIINSLENFNYDLFKWA</sequence>
<dbReference type="EMBL" id="MLAK01000577">
    <property type="protein sequence ID" value="OHT11869.1"/>
    <property type="molecule type" value="Genomic_DNA"/>
</dbReference>
<dbReference type="RefSeq" id="XP_068365005.1">
    <property type="nucleotide sequence ID" value="XM_068500259.1"/>
</dbReference>
<dbReference type="GO" id="GO:0016791">
    <property type="term" value="F:phosphatase activity"/>
    <property type="evidence" value="ECO:0007669"/>
    <property type="project" value="TreeGrafter"/>
</dbReference>
<dbReference type="NCBIfam" id="TIGR01509">
    <property type="entry name" value="HAD-SF-IA-v3"/>
    <property type="match status" value="1"/>
</dbReference>
<keyword evidence="2" id="KW-1185">Reference proteome</keyword>
<dbReference type="Proteomes" id="UP000179807">
    <property type="component" value="Unassembled WGS sequence"/>
</dbReference>
<comment type="caution">
    <text evidence="1">The sequence shown here is derived from an EMBL/GenBank/DDBJ whole genome shotgun (WGS) entry which is preliminary data.</text>
</comment>
<dbReference type="InterPro" id="IPR036412">
    <property type="entry name" value="HAD-like_sf"/>
</dbReference>
<dbReference type="InterPro" id="IPR006439">
    <property type="entry name" value="HAD-SF_hydro_IA"/>
</dbReference>
<dbReference type="InterPro" id="IPR041492">
    <property type="entry name" value="HAD_2"/>
</dbReference>
<dbReference type="SFLD" id="SFLDG01129">
    <property type="entry name" value="C1.5:_HAD__Beta-PGM__Phosphata"/>
    <property type="match status" value="1"/>
</dbReference>
<dbReference type="InterPro" id="IPR023214">
    <property type="entry name" value="HAD_sf"/>
</dbReference>
<dbReference type="Pfam" id="PF13419">
    <property type="entry name" value="HAD_2"/>
    <property type="match status" value="1"/>
</dbReference>
<dbReference type="AlphaFoldDB" id="A0A1J4KQX2"/>
<protein>
    <submittedName>
        <fullName evidence="1">Haloacid dehalogenase-like hydrolase family protein</fullName>
    </submittedName>
</protein>
<evidence type="ECO:0000313" key="2">
    <source>
        <dbReference type="Proteomes" id="UP000179807"/>
    </source>
</evidence>
<dbReference type="SUPFAM" id="SSF56784">
    <property type="entry name" value="HAD-like"/>
    <property type="match status" value="1"/>
</dbReference>
<proteinExistence type="predicted"/>